<gene>
    <name evidence="4" type="ORF">GKIL_2359</name>
</gene>
<dbReference type="PATRIC" id="fig|1183438.3.peg.2318"/>
<evidence type="ECO:0000256" key="1">
    <source>
        <dbReference type="ARBA" id="ARBA00023118"/>
    </source>
</evidence>
<dbReference type="CDD" id="cd09726">
    <property type="entry name" value="RAMP_I_III"/>
    <property type="match status" value="1"/>
</dbReference>
<evidence type="ECO:0000259" key="3">
    <source>
        <dbReference type="Pfam" id="PF03787"/>
    </source>
</evidence>
<dbReference type="NCBIfam" id="TIGR03986">
    <property type="entry name" value="TIGR03986 family CRISPR-associated RAMP protein"/>
    <property type="match status" value="1"/>
</dbReference>
<dbReference type="HOGENOM" id="CLU_012834_0_0_3"/>
<feature type="domain" description="CRISPR type III-associated protein" evidence="3">
    <location>
        <begin position="48"/>
        <end position="106"/>
    </location>
</feature>
<evidence type="ECO:0000313" key="4">
    <source>
        <dbReference type="EMBL" id="AGY58605.1"/>
    </source>
</evidence>
<evidence type="ECO:0000313" key="5">
    <source>
        <dbReference type="Proteomes" id="UP000017396"/>
    </source>
</evidence>
<feature type="region of interest" description="Disordered" evidence="2">
    <location>
        <begin position="498"/>
        <end position="535"/>
    </location>
</feature>
<dbReference type="InterPro" id="IPR005537">
    <property type="entry name" value="RAMP_III_fam"/>
</dbReference>
<evidence type="ECO:0000256" key="2">
    <source>
        <dbReference type="SAM" id="MobiDB-lite"/>
    </source>
</evidence>
<dbReference type="KEGG" id="glj:GKIL_2359"/>
<feature type="compositionally biased region" description="Polar residues" evidence="2">
    <location>
        <begin position="498"/>
        <end position="510"/>
    </location>
</feature>
<keyword evidence="5" id="KW-1185">Reference proteome</keyword>
<keyword evidence="1" id="KW-0051">Antiviral defense</keyword>
<dbReference type="EMBL" id="CP003587">
    <property type="protein sequence ID" value="AGY58605.1"/>
    <property type="molecule type" value="Genomic_DNA"/>
</dbReference>
<dbReference type="InterPro" id="IPR023825">
    <property type="entry name" value="CRISPR-assoc_RAMP_BGP1436"/>
</dbReference>
<feature type="region of interest" description="Disordered" evidence="2">
    <location>
        <begin position="1"/>
        <end position="36"/>
    </location>
</feature>
<dbReference type="Proteomes" id="UP000017396">
    <property type="component" value="Chromosome"/>
</dbReference>
<name>U5QLN9_GLOK1</name>
<accession>U5QLN9</accession>
<dbReference type="RefSeq" id="WP_023173779.1">
    <property type="nucleotide sequence ID" value="NC_022600.1"/>
</dbReference>
<dbReference type="STRING" id="1183438.GKIL_2359"/>
<protein>
    <recommendedName>
        <fullName evidence="3">CRISPR type III-associated protein domain-containing protein</fullName>
    </recommendedName>
</protein>
<organism evidence="4 5">
    <name type="scientific">Gloeobacter kilaueensis (strain ATCC BAA-2537 / CCAP 1431/1 / ULC 316 / JS1)</name>
    <dbReference type="NCBI Taxonomy" id="1183438"/>
    <lineage>
        <taxon>Bacteria</taxon>
        <taxon>Bacillati</taxon>
        <taxon>Cyanobacteriota</taxon>
        <taxon>Cyanophyceae</taxon>
        <taxon>Gloeobacterales</taxon>
        <taxon>Gloeobacteraceae</taxon>
        <taxon>Gloeobacter</taxon>
    </lineage>
</organism>
<proteinExistence type="predicted"/>
<sequence length="710" mass="79663">MTHSRFHNPYNFVPAPPRRLGDRHLGDAIPPSHHRLHPDRYSGRIAVTLTTVTPLLLLDTARVSENDQTKHKTYPLRLGADGRPYLPPTSLKGMLRSAYEAVTNSRLSVFFGHDKRLAYRMPARDGLSLVPVRIEGNQIQILLGTNNNLPALHNGHWQIPNSVMYAAWLPRYDTSTGEVSAATAVGFAGMQHGDLAGAWLEEIERLPRSPRQRPFKYWRVRKLVRAGENLGRAPQPSRPSRYHVPTGRPMREQKGYVCLTGGTGNPPKHNIDGKHDERLFFSTADPLPVAPLTADLKTQWRELIRNYQSIHAEERRQNRSGPPALAHSHWSRQVVGGESETELKTGTLCYAAVDRDHEGRYGVYALYPVMISRALYDAAPIDLLDASLHPATALQELSPAERVFGWVNQDGTGSYRGNLRIGPVTCTADDAAERFAIPGVPLAILGQPKPQQIRFYVAEDVAGRALQANTPKEDGYMHPYERIKRSLRGRKVYPHHANLSQNYWNSPTQDRTQRELQEYRRPENGTEPRDDQNRSILGWVKPERQFRFDIDITNLSEVELGALLWLLDLPERHYHRLGGGKPLGFGSVRLSIDWSGTDLRTGTGWSEYYADLLAQTTSSLAATTGPVAAFKKAVASTYGNSQPFERVRFIAAFLRSAQGYGDGLPIYYPRITPHANPAGESYRWFTANEDPKRRKSLPDLADGPHGLNLP</sequence>
<dbReference type="Pfam" id="PF03787">
    <property type="entry name" value="RAMPs"/>
    <property type="match status" value="1"/>
</dbReference>
<dbReference type="eggNOG" id="COG1337">
    <property type="taxonomic scope" value="Bacteria"/>
</dbReference>
<dbReference type="GO" id="GO:0051607">
    <property type="term" value="P:defense response to virus"/>
    <property type="evidence" value="ECO:0007669"/>
    <property type="project" value="UniProtKB-KW"/>
</dbReference>
<dbReference type="AlphaFoldDB" id="U5QLN9"/>
<feature type="compositionally biased region" description="Basic and acidic residues" evidence="2">
    <location>
        <begin position="511"/>
        <end position="533"/>
    </location>
</feature>
<reference evidence="4 5" key="1">
    <citation type="journal article" date="2013" name="PLoS ONE">
        <title>Cultivation and Complete Genome Sequencing of Gloeobacter kilaueensis sp. nov., from a Lava Cave in Kilauea Caldera, Hawai'i.</title>
        <authorList>
            <person name="Saw J.H."/>
            <person name="Schatz M."/>
            <person name="Brown M.V."/>
            <person name="Kunkel D.D."/>
            <person name="Foster J.S."/>
            <person name="Shick H."/>
            <person name="Christensen S."/>
            <person name="Hou S."/>
            <person name="Wan X."/>
            <person name="Donachie S.P."/>
        </authorList>
    </citation>
    <scope>NUCLEOTIDE SEQUENCE [LARGE SCALE GENOMIC DNA]</scope>
    <source>
        <strain evidence="5">JS</strain>
    </source>
</reference>